<dbReference type="RefSeq" id="WP_086890314.1">
    <property type="nucleotide sequence ID" value="NZ_CP021252.1"/>
</dbReference>
<proteinExistence type="predicted"/>
<accession>A0A2Z2J0L3</accession>
<name>A0A2Z2J0L3_CORST</name>
<reference evidence="1 2" key="1">
    <citation type="submission" date="2017-05" db="EMBL/GenBank/DDBJ databases">
        <title>Complete genome sequence of Corynebacterium striatum KC-Na-1 isolated from Neophocaena asiaeorientalis in Korea.</title>
        <authorList>
            <person name="Kim J.H."/>
            <person name="Lee K."/>
        </authorList>
    </citation>
    <scope>NUCLEOTIDE SEQUENCE [LARGE SCALE GENOMIC DNA]</scope>
    <source>
        <strain evidence="1 2">KC-Na-01</strain>
    </source>
</reference>
<evidence type="ECO:0000313" key="1">
    <source>
        <dbReference type="EMBL" id="ART20081.1"/>
    </source>
</evidence>
<sequence>MWTTQIEQASTNRIFKVCRYSGHLYVKTSDVFDFIGTLLLTKLMQETPMLVYKGESFVQVYDLYLWGRDLDALPDQSLKASLLLGIANWLEDVASEEGWEADE</sequence>
<organism evidence="1 2">
    <name type="scientific">Corynebacterium striatum</name>
    <dbReference type="NCBI Taxonomy" id="43770"/>
    <lineage>
        <taxon>Bacteria</taxon>
        <taxon>Bacillati</taxon>
        <taxon>Actinomycetota</taxon>
        <taxon>Actinomycetes</taxon>
        <taxon>Mycobacteriales</taxon>
        <taxon>Corynebacteriaceae</taxon>
        <taxon>Corynebacterium</taxon>
    </lineage>
</organism>
<dbReference type="Proteomes" id="UP000250197">
    <property type="component" value="Chromosome"/>
</dbReference>
<dbReference type="AlphaFoldDB" id="A0A2Z2J0L3"/>
<dbReference type="EMBL" id="CP021252">
    <property type="protein sequence ID" value="ART20081.1"/>
    <property type="molecule type" value="Genomic_DNA"/>
</dbReference>
<evidence type="ECO:0000313" key="2">
    <source>
        <dbReference type="Proteomes" id="UP000250197"/>
    </source>
</evidence>
<protein>
    <submittedName>
        <fullName evidence="1">Uncharacterized protein</fullName>
    </submittedName>
</protein>
<dbReference type="KEGG" id="cstr:CBE89_00105"/>
<gene>
    <name evidence="1" type="ORF">CBE89_00105</name>
</gene>